<organism evidence="2 3">
    <name type="scientific">Parendozoicomonas callyspongiae</name>
    <dbReference type="NCBI Taxonomy" id="2942213"/>
    <lineage>
        <taxon>Bacteria</taxon>
        <taxon>Pseudomonadati</taxon>
        <taxon>Pseudomonadota</taxon>
        <taxon>Gammaproteobacteria</taxon>
        <taxon>Oceanospirillales</taxon>
        <taxon>Endozoicomonadaceae</taxon>
        <taxon>Parendozoicomonas</taxon>
    </lineage>
</organism>
<name>A0ABT0PH26_9GAMM</name>
<feature type="compositionally biased region" description="Polar residues" evidence="1">
    <location>
        <begin position="1"/>
        <end position="11"/>
    </location>
</feature>
<comment type="caution">
    <text evidence="2">The sequence shown here is derived from an EMBL/GenBank/DDBJ whole genome shotgun (WGS) entry which is preliminary data.</text>
</comment>
<dbReference type="Proteomes" id="UP001203338">
    <property type="component" value="Unassembled WGS sequence"/>
</dbReference>
<protein>
    <recommendedName>
        <fullName evidence="4">RING-type domain-containing protein</fullName>
    </recommendedName>
</protein>
<proteinExistence type="predicted"/>
<dbReference type="RefSeq" id="WP_249699879.1">
    <property type="nucleotide sequence ID" value="NZ_JAMFLX010000015.1"/>
</dbReference>
<accession>A0ABT0PH26</accession>
<keyword evidence="3" id="KW-1185">Reference proteome</keyword>
<evidence type="ECO:0000256" key="1">
    <source>
        <dbReference type="SAM" id="MobiDB-lite"/>
    </source>
</evidence>
<evidence type="ECO:0000313" key="2">
    <source>
        <dbReference type="EMBL" id="MCL6270625.1"/>
    </source>
</evidence>
<gene>
    <name evidence="2" type="ORF">M3P05_11885</name>
</gene>
<feature type="region of interest" description="Disordered" evidence="1">
    <location>
        <begin position="1"/>
        <end position="29"/>
    </location>
</feature>
<feature type="compositionally biased region" description="Basic and acidic residues" evidence="1">
    <location>
        <begin position="16"/>
        <end position="27"/>
    </location>
</feature>
<evidence type="ECO:0000313" key="3">
    <source>
        <dbReference type="Proteomes" id="UP001203338"/>
    </source>
</evidence>
<dbReference type="EMBL" id="JAMFLX010000015">
    <property type="protein sequence ID" value="MCL6270625.1"/>
    <property type="molecule type" value="Genomic_DNA"/>
</dbReference>
<evidence type="ECO:0008006" key="4">
    <source>
        <dbReference type="Google" id="ProtNLM"/>
    </source>
</evidence>
<sequence>MDTTQTISGTHTVKRSHPDENQYDSRKKAPKLNGMTVDLVQDVIKSAEDFESMQNKQLLKENQKLHEYASNLRLYLNEIREALVKSHAEVELCKFKADLYDSTKAEFEADKQLIEKGKKQAMTLQSTLEVYKGFEALTGMLLPVCTQCLNPIKNDVYRHRPLDQHTDGDESDSGDDSAPWCSATYHKNCLDELMCQPEAEAKCSQCDVQLRIKLGWFGSIFGSSKLTSEPVKDDDLSRKTSEYRKLHAQLREPALNS</sequence>
<reference evidence="2 3" key="1">
    <citation type="submission" date="2022-05" db="EMBL/GenBank/DDBJ databases">
        <authorList>
            <person name="Park J.-S."/>
        </authorList>
    </citation>
    <scope>NUCLEOTIDE SEQUENCE [LARGE SCALE GENOMIC DNA]</scope>
    <source>
        <strain evidence="2 3">2012CJ34-2</strain>
    </source>
</reference>